<dbReference type="SUPFAM" id="SSF56524">
    <property type="entry name" value="Oxidoreductase molybdopterin-binding domain"/>
    <property type="match status" value="1"/>
</dbReference>
<keyword evidence="1" id="KW-0732">Signal</keyword>
<dbReference type="Gene3D" id="3.90.420.10">
    <property type="entry name" value="Oxidoreductase, molybdopterin-binding domain"/>
    <property type="match status" value="1"/>
</dbReference>
<organism evidence="2 3">
    <name type="scientific">Palleronia aestuarii</name>
    <dbReference type="NCBI Taxonomy" id="568105"/>
    <lineage>
        <taxon>Bacteria</taxon>
        <taxon>Pseudomonadati</taxon>
        <taxon>Pseudomonadota</taxon>
        <taxon>Alphaproteobacteria</taxon>
        <taxon>Rhodobacterales</taxon>
        <taxon>Roseobacteraceae</taxon>
        <taxon>Palleronia</taxon>
    </lineage>
</organism>
<dbReference type="InterPro" id="IPR036374">
    <property type="entry name" value="OxRdtase_Mopterin-bd_sf"/>
</dbReference>
<evidence type="ECO:0000256" key="1">
    <source>
        <dbReference type="SAM" id="SignalP"/>
    </source>
</evidence>
<feature type="chain" id="PRO_5015965228" description="Oxidoreductase molybdopterin-binding domain-containing protein" evidence="1">
    <location>
        <begin position="23"/>
        <end position="169"/>
    </location>
</feature>
<protein>
    <recommendedName>
        <fullName evidence="4">Oxidoreductase molybdopterin-binding domain-containing protein</fullName>
    </recommendedName>
</protein>
<comment type="caution">
    <text evidence="2">The sequence shown here is derived from an EMBL/GenBank/DDBJ whole genome shotgun (WGS) entry which is preliminary data.</text>
</comment>
<accession>A0A2W7MTP0</accession>
<reference evidence="2 3" key="1">
    <citation type="submission" date="2018-06" db="EMBL/GenBank/DDBJ databases">
        <title>Genomic Encyclopedia of Archaeal and Bacterial Type Strains, Phase II (KMG-II): from individual species to whole genera.</title>
        <authorList>
            <person name="Goeker M."/>
        </authorList>
    </citation>
    <scope>NUCLEOTIDE SEQUENCE [LARGE SCALE GENOMIC DNA]</scope>
    <source>
        <strain evidence="2 3">DSM 22009</strain>
    </source>
</reference>
<dbReference type="RefSeq" id="WP_234822726.1">
    <property type="nucleotide sequence ID" value="NZ_QKZL01000032.1"/>
</dbReference>
<sequence length="169" mass="18157">MMMRSLPAIALGLTVLLPNAVAADALARPTGPVVLTISGDIEKTNAEGAAEFDLEMLEALPGRETVIDTPWYSGTKTFSGPLISAVLDAVGAGEGALKVIALNDYTAEIPRDDVDEYPVILATRIDGERMSVREKGPSFVIYPFDVDRDLYSEVIFGRSVWQVAAIEVD</sequence>
<keyword evidence="3" id="KW-1185">Reference proteome</keyword>
<proteinExistence type="predicted"/>
<dbReference type="EMBL" id="QKZL01000032">
    <property type="protein sequence ID" value="PZX11348.1"/>
    <property type="molecule type" value="Genomic_DNA"/>
</dbReference>
<evidence type="ECO:0000313" key="2">
    <source>
        <dbReference type="EMBL" id="PZX11348.1"/>
    </source>
</evidence>
<dbReference type="Proteomes" id="UP000248916">
    <property type="component" value="Unassembled WGS sequence"/>
</dbReference>
<name>A0A2W7MTP0_9RHOB</name>
<dbReference type="AlphaFoldDB" id="A0A2W7MTP0"/>
<feature type="signal peptide" evidence="1">
    <location>
        <begin position="1"/>
        <end position="22"/>
    </location>
</feature>
<evidence type="ECO:0008006" key="4">
    <source>
        <dbReference type="Google" id="ProtNLM"/>
    </source>
</evidence>
<evidence type="ECO:0000313" key="3">
    <source>
        <dbReference type="Proteomes" id="UP000248916"/>
    </source>
</evidence>
<gene>
    <name evidence="2" type="ORF">LX81_03939</name>
</gene>